<keyword evidence="3" id="KW-1185">Reference proteome</keyword>
<reference evidence="2" key="1">
    <citation type="submission" date="2021-11" db="EMBL/GenBank/DDBJ databases">
        <title>Draft genome sequence of Alcaligenes endophyticus type strain CCUG 75668T.</title>
        <authorList>
            <person name="Salva-Serra F."/>
            <person name="Duran R.E."/>
            <person name="Seeger M."/>
            <person name="Moore E.R.B."/>
            <person name="Jaen-Luchoro D."/>
        </authorList>
    </citation>
    <scope>NUCLEOTIDE SEQUENCE</scope>
    <source>
        <strain evidence="2">CCUG 75668</strain>
    </source>
</reference>
<evidence type="ECO:0000313" key="3">
    <source>
        <dbReference type="Proteomes" id="UP001168613"/>
    </source>
</evidence>
<evidence type="ECO:0000256" key="1">
    <source>
        <dbReference type="SAM" id="MobiDB-lite"/>
    </source>
</evidence>
<dbReference type="Proteomes" id="UP001168613">
    <property type="component" value="Unassembled WGS sequence"/>
</dbReference>
<comment type="caution">
    <text evidence="2">The sequence shown here is derived from an EMBL/GenBank/DDBJ whole genome shotgun (WGS) entry which is preliminary data.</text>
</comment>
<protein>
    <submittedName>
        <fullName evidence="2">Uncharacterized protein</fullName>
    </submittedName>
</protein>
<feature type="region of interest" description="Disordered" evidence="1">
    <location>
        <begin position="1"/>
        <end position="20"/>
    </location>
</feature>
<dbReference type="RefSeq" id="WP_290459323.1">
    <property type="nucleotide sequence ID" value="NZ_JAJHNU010000003.1"/>
</dbReference>
<organism evidence="2 3">
    <name type="scientific">Alcaligenes endophyticus</name>
    <dbReference type="NCBI Taxonomy" id="1929088"/>
    <lineage>
        <taxon>Bacteria</taxon>
        <taxon>Pseudomonadati</taxon>
        <taxon>Pseudomonadota</taxon>
        <taxon>Betaproteobacteria</taxon>
        <taxon>Burkholderiales</taxon>
        <taxon>Alcaligenaceae</taxon>
        <taxon>Alcaligenes</taxon>
    </lineage>
</organism>
<evidence type="ECO:0000313" key="2">
    <source>
        <dbReference type="EMBL" id="MDN4121751.1"/>
    </source>
</evidence>
<proteinExistence type="predicted"/>
<accession>A0ABT8EKD1</accession>
<feature type="compositionally biased region" description="Basic residues" evidence="1">
    <location>
        <begin position="1"/>
        <end position="10"/>
    </location>
</feature>
<name>A0ABT8EKD1_9BURK</name>
<gene>
    <name evidence="2" type="ORF">LMS43_10660</name>
</gene>
<dbReference type="EMBL" id="JAJHNU010000003">
    <property type="protein sequence ID" value="MDN4121751.1"/>
    <property type="molecule type" value="Genomic_DNA"/>
</dbReference>
<sequence>MQKRKPKPKKFTGTTSTPAERFNLDRTAEVYGDRPLHALRESRVFNYQEYRKNQEP</sequence>